<organism evidence="9">
    <name type="scientific">Daucus carota subsp. sativus</name>
    <name type="common">Carrot</name>
    <dbReference type="NCBI Taxonomy" id="79200"/>
    <lineage>
        <taxon>Eukaryota</taxon>
        <taxon>Viridiplantae</taxon>
        <taxon>Streptophyta</taxon>
        <taxon>Embryophyta</taxon>
        <taxon>Tracheophyta</taxon>
        <taxon>Spermatophyta</taxon>
        <taxon>Magnoliopsida</taxon>
        <taxon>eudicotyledons</taxon>
        <taxon>Gunneridae</taxon>
        <taxon>Pentapetalae</taxon>
        <taxon>asterids</taxon>
        <taxon>campanulids</taxon>
        <taxon>Apiales</taxon>
        <taxon>Apiaceae</taxon>
        <taxon>Apioideae</taxon>
        <taxon>Scandiceae</taxon>
        <taxon>Daucinae</taxon>
        <taxon>Daucus</taxon>
        <taxon>Daucus sect. Daucus</taxon>
    </lineage>
</organism>
<dbReference type="InterPro" id="IPR002921">
    <property type="entry name" value="Fungal_lipase-type"/>
</dbReference>
<dbReference type="OrthoDB" id="426718at2759"/>
<dbReference type="KEGG" id="dcr:108224915"/>
<evidence type="ECO:0000259" key="8">
    <source>
        <dbReference type="Pfam" id="PF18117"/>
    </source>
</evidence>
<feature type="domain" description="EDS1 EP" evidence="8">
    <location>
        <begin position="405"/>
        <end position="614"/>
    </location>
</feature>
<feature type="domain" description="Fungal lipase-type" evidence="7">
    <location>
        <begin position="87"/>
        <end position="206"/>
    </location>
</feature>
<dbReference type="PANTHER" id="PTHR47413:SF2">
    <property type="entry name" value="LIPASE-LIKE PAD4"/>
    <property type="match status" value="1"/>
</dbReference>
<dbReference type="PANTHER" id="PTHR47413">
    <property type="entry name" value="LIPASE-LIKE PAD4"/>
    <property type="match status" value="1"/>
</dbReference>
<evidence type="ECO:0000256" key="6">
    <source>
        <dbReference type="ARBA" id="ARBA00023242"/>
    </source>
</evidence>
<dbReference type="Gramene" id="KZM92644">
    <property type="protein sequence ID" value="KZM92644"/>
    <property type="gene ID" value="DCAR_019991"/>
</dbReference>
<protein>
    <recommendedName>
        <fullName evidence="10">Fungal lipase-like domain-containing protein</fullName>
    </recommendedName>
</protein>
<comment type="subcellular location">
    <subcellularLocation>
        <location evidence="2">Cytoplasm</location>
    </subcellularLocation>
    <subcellularLocation>
        <location evidence="1">Nucleus</location>
    </subcellularLocation>
</comment>
<keyword evidence="3" id="KW-0963">Cytoplasm</keyword>
<dbReference type="STRING" id="79200.A0A164X3C0"/>
<dbReference type="Pfam" id="PF18117">
    <property type="entry name" value="EDS1_EP"/>
    <property type="match status" value="1"/>
</dbReference>
<evidence type="ECO:0000313" key="9">
    <source>
        <dbReference type="EMBL" id="KZM92644.1"/>
    </source>
</evidence>
<dbReference type="InterPro" id="IPR041266">
    <property type="entry name" value="EDS1_EP"/>
</dbReference>
<sequence>MASMEHEASSFETSEMLASFVASTPLLEQSWKLCQLANTKRDELVTQHVGEAIHVAFSGGGGMHGLDTICGNLVPLIDKSSKNREMFSAFERQEDEVVMVHSGFLHQFVCMYNNSTFQNQMLDILKERKSLVLTGHSFGGAIASLTSLWLLSYLHSISASFSVLCITFGSPMLGNKSLSRAILQERWAGNFIHVIGKHDIVPRLLFAPLDQVTNHLHCLLQFWHSSMKLEDLSCSEQSLFGTQNSQLLKFVLVHINAAAENLEKGAADLGSAFSPFGNYMFCSDDGAICMDNDIAVTKLLHVLFSTATVSSVHEDHMNYTGYVENISSQFLKRRGYVEVGDVPDHPNYDAGLALALQSSGISTSHEPAYEVAKDCLKMAKRMGRTPNLNSANLAIRLSKINPLRAQIEWYKASCDASDEQMGYYDSFKMRGASKRHFRVNMNRIKLARFWKEVIEMLETNQLPHDFHKRAKWVNASQFYKLLVEPLDIAEYYGKGLHRTKGHYIKHGRERRYEIFDRWWKDRKVPYEEQNIKRSNFASLTQDTCFWAKVEEAREWLDDLRHAENDPLKSALLWQNVEEFEKYSNGLVERKEVSIDVLAKDSSYSLWVEELKAVKSQLLRFPPQYAGFLVGEAV</sequence>
<proteinExistence type="predicted"/>
<dbReference type="GO" id="GO:0005634">
    <property type="term" value="C:nucleus"/>
    <property type="evidence" value="ECO:0007669"/>
    <property type="project" value="UniProtKB-SubCell"/>
</dbReference>
<dbReference type="CDD" id="cd00519">
    <property type="entry name" value="Lipase_3"/>
    <property type="match status" value="1"/>
</dbReference>
<evidence type="ECO:0000256" key="4">
    <source>
        <dbReference type="ARBA" id="ARBA00022801"/>
    </source>
</evidence>
<dbReference type="Pfam" id="PF01764">
    <property type="entry name" value="Lipase_3"/>
    <property type="match status" value="1"/>
</dbReference>
<name>A0A164X3C0_DAUCS</name>
<reference evidence="9" key="1">
    <citation type="journal article" date="2016" name="Nat. Genet.">
        <title>A high-quality carrot genome assembly provides new insights into carotenoid accumulation and asterid genome evolution.</title>
        <authorList>
            <person name="Iorizzo M."/>
            <person name="Ellison S."/>
            <person name="Senalik D."/>
            <person name="Zeng P."/>
            <person name="Satapoomin P."/>
            <person name="Huang J."/>
            <person name="Bowman M."/>
            <person name="Iovene M."/>
            <person name="Sanseverino W."/>
            <person name="Cavagnaro P."/>
            <person name="Yildiz M."/>
            <person name="Macko-Podgorni A."/>
            <person name="Moranska E."/>
            <person name="Grzebelus E."/>
            <person name="Grzebelus D."/>
            <person name="Ashrafi H."/>
            <person name="Zheng Z."/>
            <person name="Cheng S."/>
            <person name="Spooner D."/>
            <person name="Van Deynze A."/>
            <person name="Simon P."/>
        </authorList>
    </citation>
    <scope>NUCLEOTIDE SEQUENCE [LARGE SCALE GENOMIC DNA]</scope>
    <source>
        <tissue evidence="9">Leaf</tissue>
    </source>
</reference>
<dbReference type="OMA" id="YKIFDKW"/>
<keyword evidence="4" id="KW-0378">Hydrolase</keyword>
<dbReference type="GO" id="GO:0005737">
    <property type="term" value="C:cytoplasm"/>
    <property type="evidence" value="ECO:0007669"/>
    <property type="project" value="UniProtKB-SubCell"/>
</dbReference>
<comment type="caution">
    <text evidence="9">The sequence shown here is derived from an EMBL/GenBank/DDBJ whole genome shotgun (WGS) entry which is preliminary data.</text>
</comment>
<evidence type="ECO:0000256" key="1">
    <source>
        <dbReference type="ARBA" id="ARBA00004123"/>
    </source>
</evidence>
<gene>
    <name evidence="9" type="ORF">DCAR_019991</name>
</gene>
<dbReference type="Gene3D" id="3.40.50.1820">
    <property type="entry name" value="alpha/beta hydrolase"/>
    <property type="match status" value="1"/>
</dbReference>
<evidence type="ECO:0000256" key="3">
    <source>
        <dbReference type="ARBA" id="ARBA00022490"/>
    </source>
</evidence>
<accession>A0A164X3C0</accession>
<dbReference type="AlphaFoldDB" id="A0A164X3C0"/>
<keyword evidence="5" id="KW-0611">Plant defense</keyword>
<evidence type="ECO:0008006" key="10">
    <source>
        <dbReference type="Google" id="ProtNLM"/>
    </source>
</evidence>
<dbReference type="GO" id="GO:0006629">
    <property type="term" value="P:lipid metabolic process"/>
    <property type="evidence" value="ECO:0007669"/>
    <property type="project" value="InterPro"/>
</dbReference>
<dbReference type="InterPro" id="IPR029058">
    <property type="entry name" value="AB_hydrolase_fold"/>
</dbReference>
<evidence type="ECO:0000259" key="7">
    <source>
        <dbReference type="Pfam" id="PF01764"/>
    </source>
</evidence>
<dbReference type="GO" id="GO:0006952">
    <property type="term" value="P:defense response"/>
    <property type="evidence" value="ECO:0007669"/>
    <property type="project" value="UniProtKB-KW"/>
</dbReference>
<evidence type="ECO:0000256" key="5">
    <source>
        <dbReference type="ARBA" id="ARBA00022821"/>
    </source>
</evidence>
<dbReference type="GO" id="GO:0016787">
    <property type="term" value="F:hydrolase activity"/>
    <property type="evidence" value="ECO:0007669"/>
    <property type="project" value="UniProtKB-KW"/>
</dbReference>
<evidence type="ECO:0000256" key="2">
    <source>
        <dbReference type="ARBA" id="ARBA00004496"/>
    </source>
</evidence>
<dbReference type="SUPFAM" id="SSF53474">
    <property type="entry name" value="alpha/beta-Hydrolases"/>
    <property type="match status" value="1"/>
</dbReference>
<dbReference type="EMBL" id="LNRQ01000006">
    <property type="protein sequence ID" value="KZM92644.1"/>
    <property type="molecule type" value="Genomic_DNA"/>
</dbReference>
<keyword evidence="6" id="KW-0539">Nucleus</keyword>